<dbReference type="PANTHER" id="PTHR48112">
    <property type="entry name" value="HIGH MOBILITY GROUP PROTEIN DSP1"/>
    <property type="match status" value="1"/>
</dbReference>
<keyword evidence="7" id="KW-1185">Reference proteome</keyword>
<dbReference type="GO" id="GO:0005634">
    <property type="term" value="C:nucleus"/>
    <property type="evidence" value="ECO:0007669"/>
    <property type="project" value="UniProtKB-UniRule"/>
</dbReference>
<keyword evidence="1 3" id="KW-0238">DNA-binding</keyword>
<evidence type="ECO:0000313" key="6">
    <source>
        <dbReference type="EMBL" id="KAK4712482.1"/>
    </source>
</evidence>
<dbReference type="AlphaFoldDB" id="A0AAV9KKB1"/>
<dbReference type="SUPFAM" id="SSF47095">
    <property type="entry name" value="HMG-box"/>
    <property type="match status" value="1"/>
</dbReference>
<evidence type="ECO:0000256" key="4">
    <source>
        <dbReference type="SAM" id="MobiDB-lite"/>
    </source>
</evidence>
<accession>A0AAV9KKB1</accession>
<dbReference type="Pfam" id="PF00505">
    <property type="entry name" value="HMG_box"/>
    <property type="match status" value="1"/>
</dbReference>
<reference evidence="6 7" key="1">
    <citation type="submission" date="2023-10" db="EMBL/GenBank/DDBJ databases">
        <title>Genome-Wide Identification Analysis in wild type Solanum Pinnatisectum Reveals Some Genes Defensing Phytophthora Infestans.</title>
        <authorList>
            <person name="Sun C."/>
        </authorList>
    </citation>
    <scope>NUCLEOTIDE SEQUENCE [LARGE SCALE GENOMIC DNA]</scope>
    <source>
        <strain evidence="6">LQN</strain>
        <tissue evidence="6">Leaf</tissue>
    </source>
</reference>
<sequence length="240" mass="26842">MPMAGEEAVVTFGGIAIQVIDNVPICCRGRYNVELHLSFLRLHGQFEDSVVDLLLPLSEGLLNMKYRECLLTSYKVITRATEGVPALPDDDDDAVDPHLERIKNEAGGDDSDEEKSAKKKPKKEATVSKPCTSRKKADGDASKKKKQKKKRDPNPPKKAISAFMHFLQSERENVKKSNSGIAFYEVGRILGERWNKLSAEEKKLFEAMAKADKKRYSEQISNYRNLQPTAMDSGSESGCF</sequence>
<dbReference type="InterPro" id="IPR050342">
    <property type="entry name" value="HMGB"/>
</dbReference>
<dbReference type="EMBL" id="JAWPEI010000011">
    <property type="protein sequence ID" value="KAK4712482.1"/>
    <property type="molecule type" value="Genomic_DNA"/>
</dbReference>
<organism evidence="6 7">
    <name type="scientific">Solanum pinnatisectum</name>
    <name type="common">tansyleaf nightshade</name>
    <dbReference type="NCBI Taxonomy" id="50273"/>
    <lineage>
        <taxon>Eukaryota</taxon>
        <taxon>Viridiplantae</taxon>
        <taxon>Streptophyta</taxon>
        <taxon>Embryophyta</taxon>
        <taxon>Tracheophyta</taxon>
        <taxon>Spermatophyta</taxon>
        <taxon>Magnoliopsida</taxon>
        <taxon>eudicotyledons</taxon>
        <taxon>Gunneridae</taxon>
        <taxon>Pentapetalae</taxon>
        <taxon>asterids</taxon>
        <taxon>lamiids</taxon>
        <taxon>Solanales</taxon>
        <taxon>Solanaceae</taxon>
        <taxon>Solanoideae</taxon>
        <taxon>Solaneae</taxon>
        <taxon>Solanum</taxon>
    </lineage>
</organism>
<keyword evidence="2 3" id="KW-0539">Nucleus</keyword>
<dbReference type="Gene3D" id="1.10.30.10">
    <property type="entry name" value="High mobility group box domain"/>
    <property type="match status" value="1"/>
</dbReference>
<evidence type="ECO:0000256" key="3">
    <source>
        <dbReference type="PROSITE-ProRule" id="PRU00267"/>
    </source>
</evidence>
<dbReference type="GO" id="GO:0003677">
    <property type="term" value="F:DNA binding"/>
    <property type="evidence" value="ECO:0007669"/>
    <property type="project" value="UniProtKB-UniRule"/>
</dbReference>
<dbReference type="Proteomes" id="UP001311915">
    <property type="component" value="Unassembled WGS sequence"/>
</dbReference>
<name>A0AAV9KKB1_9SOLN</name>
<comment type="caution">
    <text evidence="6">The sequence shown here is derived from an EMBL/GenBank/DDBJ whole genome shotgun (WGS) entry which is preliminary data.</text>
</comment>
<feature type="region of interest" description="Disordered" evidence="4">
    <location>
        <begin position="103"/>
        <end position="158"/>
    </location>
</feature>
<gene>
    <name evidence="6" type="ORF">R3W88_006995</name>
</gene>
<dbReference type="InterPro" id="IPR036910">
    <property type="entry name" value="HMG_box_dom_sf"/>
</dbReference>
<dbReference type="SMART" id="SM00398">
    <property type="entry name" value="HMG"/>
    <property type="match status" value="1"/>
</dbReference>
<dbReference type="PROSITE" id="PS50118">
    <property type="entry name" value="HMG_BOX_2"/>
    <property type="match status" value="1"/>
</dbReference>
<dbReference type="FunFam" id="1.10.30.10:FF:000016">
    <property type="entry name" value="FACT complex subunit SSRP1"/>
    <property type="match status" value="1"/>
</dbReference>
<feature type="domain" description="HMG box" evidence="5">
    <location>
        <begin position="156"/>
        <end position="224"/>
    </location>
</feature>
<evidence type="ECO:0000259" key="5">
    <source>
        <dbReference type="PROSITE" id="PS50118"/>
    </source>
</evidence>
<proteinExistence type="predicted"/>
<dbReference type="InterPro" id="IPR009071">
    <property type="entry name" value="HMG_box_dom"/>
</dbReference>
<evidence type="ECO:0000256" key="2">
    <source>
        <dbReference type="ARBA" id="ARBA00023242"/>
    </source>
</evidence>
<protein>
    <recommendedName>
        <fullName evidence="5">HMG box domain-containing protein</fullName>
    </recommendedName>
</protein>
<evidence type="ECO:0000256" key="1">
    <source>
        <dbReference type="ARBA" id="ARBA00023125"/>
    </source>
</evidence>
<dbReference type="PANTHER" id="PTHR48112:SF22">
    <property type="entry name" value="MITOCHONDRIAL TRANSCRIPTION FACTOR A, ISOFORM B"/>
    <property type="match status" value="1"/>
</dbReference>
<evidence type="ECO:0000313" key="7">
    <source>
        <dbReference type="Proteomes" id="UP001311915"/>
    </source>
</evidence>
<feature type="DNA-binding region" description="HMG box" evidence="3">
    <location>
        <begin position="156"/>
        <end position="224"/>
    </location>
</feature>